<feature type="compositionally biased region" description="Polar residues" evidence="3">
    <location>
        <begin position="1390"/>
        <end position="1402"/>
    </location>
</feature>
<dbReference type="GeneID" id="66069494"/>
<feature type="region of interest" description="Disordered" evidence="3">
    <location>
        <begin position="1623"/>
        <end position="1671"/>
    </location>
</feature>
<dbReference type="InterPro" id="IPR009091">
    <property type="entry name" value="RCC1/BLIP-II"/>
</dbReference>
<comment type="caution">
    <text evidence="4">The sequence shown here is derived from an EMBL/GenBank/DDBJ whole genome shotgun (WGS) entry which is preliminary data.</text>
</comment>
<feature type="compositionally biased region" description="Basic and acidic residues" evidence="3">
    <location>
        <begin position="1580"/>
        <end position="1599"/>
    </location>
</feature>
<feature type="compositionally biased region" description="Pro residues" evidence="3">
    <location>
        <begin position="1490"/>
        <end position="1510"/>
    </location>
</feature>
<keyword evidence="5" id="KW-1185">Reference proteome</keyword>
<feature type="region of interest" description="Disordered" evidence="3">
    <location>
        <begin position="1389"/>
        <end position="1555"/>
    </location>
</feature>
<feature type="compositionally biased region" description="Basic residues" evidence="3">
    <location>
        <begin position="1633"/>
        <end position="1644"/>
    </location>
</feature>
<dbReference type="PANTHER" id="PTHR22872">
    <property type="entry name" value="BTK-BINDING PROTEIN-RELATED"/>
    <property type="match status" value="1"/>
</dbReference>
<evidence type="ECO:0000256" key="2">
    <source>
        <dbReference type="PROSITE-ProRule" id="PRU00235"/>
    </source>
</evidence>
<dbReference type="EMBL" id="CM032181">
    <property type="protein sequence ID" value="KAG7098474.1"/>
    <property type="molecule type" value="Genomic_DNA"/>
</dbReference>
<dbReference type="OrthoDB" id="1893551at2759"/>
<dbReference type="PANTHER" id="PTHR22872:SF2">
    <property type="entry name" value="INHIBITOR OF BRUTON TYROSINE KINASE"/>
    <property type="match status" value="1"/>
</dbReference>
<feature type="region of interest" description="Disordered" evidence="3">
    <location>
        <begin position="270"/>
        <end position="296"/>
    </location>
</feature>
<sequence>MSLLHVYLHLRNLQAFRRLLSGISSDDQPISVSSSPSRSLKARSSGLNPEREPLDVNARDSFGRTVLHLVSASTEASSVEYIRLLLKCPGINVNALDGESQWTPLHRAMYVGNLAVVLLLLQHPTTDPSIKDLEGFTAFDLYNSTIEGTQPDASALSYNGTGGELFTWGVNRNALLAHGDSSNRAFPDQVYPPKAEIAQDGLDVETRFARAKSMQVKMGKLHTAVISASPSGNSTSTNTLSLCGFGSGGRLGNTQHTQYTLKPVFIPSTAPASSQFPPRMGSARERSKFSTVSQNYGTSTAGRSKVISVALGQDHTLALTDNGEVFSWGLNRFAQLGYAVESGEGDLDSLATTMSGTGEQIQLSPRRVYGSLKKEFVIGVAACKGASACWVRWDGSSESNVYTWGLNGGQLGYDRVGSGSQIQVFPRKVTKITKPVTQIAMMESAMACLLGGSSGAGDVLVVWGDRVARINFPTHTFPSPMMAYRPPQAMRSTRITKIVCSDDTPPSFSASTLTSSGAHTSNAASSSSPSATGLSSLMQSEGVNNPPTVNFACVSEGGEVFVFGAPGIPPIGIFAPSASSRSDMLDSDAGGGGSLVMTKLFRPQRVWALKRGLIGAVKDVAIGIDGTLVVCTVSGHVYVRSRSTNTSNASMNSVTSALNGPSVSPSDQSTLGSLIRAPKISGGTSGGKSNKFSRVPFLQRVVSVCASSTGAFGAIRVDATVPNIIHPRLNTQLKDMDKKDAPLKETSTATEDDSKGWDLADDMTAMRPWMWKKPVLSPLDRERIDHPEAFSFFSTEPQTEPEAITEQFATERAKSTPLDVERNEERGDEGDVDEDKEVNRDVASLIRLWSLLADLADKRCEIHGYFGEVLPYGADVMVSISLAKPLRAKKGKNKSAVIREFIQLPAHRPLLAARSKALCTILSSPTSRNDVGHSVRTVSSPSAYMTERGVSSRVLEFTGFHPLTVLVLLEYLYTDNLICTWDPRISSAGFVITQKGGKVPSGILTELNVNPSLGLQIKAELQVLSQLLELPEMSRAMESVVKRWVVPTLKRDLARVYREAQNGPIQDITKPDVAFLLADKEVFLHSTVLRARSELFDTFLGESMWTKDRWGTDRCLKVDLKHVRCAVMDYVLSWMCCGETENLFGSLSLASSIDDALEFLFDVIAVANELLLSPLILLTSQRILTFLHTSNACYILSEATHYNVQSLIASVQGYIAADLETFLENRMLEALAPSVVKQLSFFVRAKQEEKSQFVRGGTYATGLMEKWKDWPSEEDLPSAIVPSVVSQKKLRERKIPQTVRLSPPSPSILPSISETQRASTVPDRSPLFNAHSPNQQPSGGDDLFDMDGLDIGPPSIPTTVSALKASGPVPAWKASSVPRVDMRALLMQEANASQSQRSTHQARATPGQIPGEPPSSSSKRVPGPLQRQVSTDSFIGSSSSASRTGGSPWAVTATSVRPPLTSIGPPTNTYSASMPGGRSVPSSNTIPATPTTPPRPSQPQPATPPRPSPSTQPSLGPVFTPAKVVSPKQPTPTIVRRTSSSNTKAWVSAPTSQPATVTSGMSFIAIQQLELELEQGVASQKEKRSLADIQREEQEKRQEEDFLKWWEAEKERVRLETEELWLAEERSKEMAKNRGKKLKRKPKGKPGNTGTKESGAVQPNTSSQAKGRGRA</sequence>
<dbReference type="Gene3D" id="2.130.10.30">
    <property type="entry name" value="Regulator of chromosome condensation 1/beta-lactamase-inhibitor protein II"/>
    <property type="match status" value="2"/>
</dbReference>
<dbReference type="Gene3D" id="3.30.710.10">
    <property type="entry name" value="Potassium Channel Kv1.1, Chain A"/>
    <property type="match status" value="2"/>
</dbReference>
<evidence type="ECO:0000313" key="5">
    <source>
        <dbReference type="Proteomes" id="UP001049176"/>
    </source>
</evidence>
<dbReference type="SUPFAM" id="SSF50985">
    <property type="entry name" value="RCC1/BLIP-II"/>
    <property type="match status" value="1"/>
</dbReference>
<protein>
    <recommendedName>
        <fullName evidence="6">BTB/POZ domain-containing protein</fullName>
    </recommendedName>
</protein>
<feature type="repeat" description="RCC1" evidence="2">
    <location>
        <begin position="163"/>
        <end position="229"/>
    </location>
</feature>
<feature type="region of interest" description="Disordered" evidence="3">
    <location>
        <begin position="25"/>
        <end position="54"/>
    </location>
</feature>
<dbReference type="Gene3D" id="1.25.40.20">
    <property type="entry name" value="Ankyrin repeat-containing domain"/>
    <property type="match status" value="1"/>
</dbReference>
<feature type="compositionally biased region" description="Low complexity" evidence="3">
    <location>
        <begin position="1430"/>
        <end position="1447"/>
    </location>
</feature>
<dbReference type="InterPro" id="IPR002110">
    <property type="entry name" value="Ankyrin_rpt"/>
</dbReference>
<keyword evidence="1" id="KW-0677">Repeat</keyword>
<dbReference type="InterPro" id="IPR036770">
    <property type="entry name" value="Ankyrin_rpt-contain_sf"/>
</dbReference>
<dbReference type="SUPFAM" id="SSF54695">
    <property type="entry name" value="POZ domain"/>
    <property type="match status" value="1"/>
</dbReference>
<dbReference type="InterPro" id="IPR011333">
    <property type="entry name" value="SKP1/BTB/POZ_sf"/>
</dbReference>
<dbReference type="InterPro" id="IPR000408">
    <property type="entry name" value="Reg_chr_condens"/>
</dbReference>
<dbReference type="SUPFAM" id="SSF48403">
    <property type="entry name" value="Ankyrin repeat"/>
    <property type="match status" value="1"/>
</dbReference>
<feature type="compositionally biased region" description="Basic and acidic residues" evidence="3">
    <location>
        <begin position="1623"/>
        <end position="1632"/>
    </location>
</feature>
<evidence type="ECO:0000256" key="3">
    <source>
        <dbReference type="SAM" id="MobiDB-lite"/>
    </source>
</evidence>
<feature type="compositionally biased region" description="Polar residues" evidence="3">
    <location>
        <begin position="1536"/>
        <end position="1555"/>
    </location>
</feature>
<dbReference type="SMART" id="SM00248">
    <property type="entry name" value="ANK"/>
    <property type="match status" value="2"/>
</dbReference>
<dbReference type="PROSITE" id="PS50012">
    <property type="entry name" value="RCC1_3"/>
    <property type="match status" value="1"/>
</dbReference>
<proteinExistence type="predicted"/>
<feature type="region of interest" description="Disordered" evidence="3">
    <location>
        <begin position="737"/>
        <end position="756"/>
    </location>
</feature>
<name>A0A9P8AEC4_9AGAR</name>
<dbReference type="KEGG" id="more:E1B28_000418"/>
<feature type="region of interest" description="Disordered" evidence="3">
    <location>
        <begin position="509"/>
        <end position="539"/>
    </location>
</feature>
<dbReference type="Proteomes" id="UP001049176">
    <property type="component" value="Chromosome 1"/>
</dbReference>
<feature type="region of interest" description="Disordered" evidence="3">
    <location>
        <begin position="1578"/>
        <end position="1599"/>
    </location>
</feature>
<dbReference type="CDD" id="cd18186">
    <property type="entry name" value="BTB_POZ_ZBTB_KLHL-like"/>
    <property type="match status" value="2"/>
</dbReference>
<feature type="compositionally biased region" description="Low complexity" evidence="3">
    <location>
        <begin position="514"/>
        <end position="536"/>
    </location>
</feature>
<evidence type="ECO:0000256" key="1">
    <source>
        <dbReference type="ARBA" id="ARBA00022737"/>
    </source>
</evidence>
<feature type="compositionally biased region" description="Basic and acidic residues" evidence="3">
    <location>
        <begin position="810"/>
        <end position="825"/>
    </location>
</feature>
<organism evidence="4 5">
    <name type="scientific">Marasmius oreades</name>
    <name type="common">fairy-ring Marasmius</name>
    <dbReference type="NCBI Taxonomy" id="181124"/>
    <lineage>
        <taxon>Eukaryota</taxon>
        <taxon>Fungi</taxon>
        <taxon>Dikarya</taxon>
        <taxon>Basidiomycota</taxon>
        <taxon>Agaricomycotina</taxon>
        <taxon>Agaricomycetes</taxon>
        <taxon>Agaricomycetidae</taxon>
        <taxon>Agaricales</taxon>
        <taxon>Marasmiineae</taxon>
        <taxon>Marasmiaceae</taxon>
        <taxon>Marasmius</taxon>
    </lineage>
</organism>
<gene>
    <name evidence="4" type="ORF">E1B28_000418</name>
</gene>
<accession>A0A9P8AEC4</accession>
<feature type="compositionally biased region" description="Low complexity" evidence="3">
    <location>
        <begin position="25"/>
        <end position="45"/>
    </location>
</feature>
<dbReference type="RefSeq" id="XP_043014944.1">
    <property type="nucleotide sequence ID" value="XM_043146244.1"/>
</dbReference>
<feature type="region of interest" description="Disordered" evidence="3">
    <location>
        <begin position="810"/>
        <end position="834"/>
    </location>
</feature>
<evidence type="ECO:0000313" key="4">
    <source>
        <dbReference type="EMBL" id="KAG7098474.1"/>
    </source>
</evidence>
<dbReference type="Pfam" id="PF12796">
    <property type="entry name" value="Ank_2"/>
    <property type="match status" value="1"/>
</dbReference>
<dbReference type="Pfam" id="PF13540">
    <property type="entry name" value="RCC1_2"/>
    <property type="match status" value="1"/>
</dbReference>
<reference evidence="4" key="1">
    <citation type="journal article" date="2021" name="Genome Biol. Evol.">
        <title>The assembled and annotated genome of the fairy-ring fungus Marasmius oreades.</title>
        <authorList>
            <person name="Hiltunen M."/>
            <person name="Ament-Velasquez S.L."/>
            <person name="Johannesson H."/>
        </authorList>
    </citation>
    <scope>NUCLEOTIDE SEQUENCE</scope>
    <source>
        <strain evidence="4">03SP1</strain>
    </source>
</reference>
<feature type="region of interest" description="Disordered" evidence="3">
    <location>
        <begin position="1295"/>
        <end position="1352"/>
    </location>
</feature>
<dbReference type="InterPro" id="IPR051625">
    <property type="entry name" value="Signaling_Regulatory_Domain"/>
</dbReference>
<evidence type="ECO:0008006" key="6">
    <source>
        <dbReference type="Google" id="ProtNLM"/>
    </source>
</evidence>